<gene>
    <name evidence="1" type="ORF">ACD_80C00146G0014</name>
</gene>
<sequence length="104" mass="12411">METETHIETFIEEHIVKSYDRIADLLQPNMLKEIKKMNEFIKRFMEDKKKEFKSAEIISITDAFLTLESRKTSNANYCNPTRIMLIRTLVYKRTIQQPPKTRKA</sequence>
<reference evidence="1" key="1">
    <citation type="journal article" date="2012" name="Science">
        <title>Fermentation, hydrogen, and sulfur metabolism in multiple uncultivated bacterial phyla.</title>
        <authorList>
            <person name="Wrighton K.C."/>
            <person name="Thomas B.C."/>
            <person name="Sharon I."/>
            <person name="Miller C.S."/>
            <person name="Castelle C.J."/>
            <person name="VerBerkmoes N.C."/>
            <person name="Wilkins M.J."/>
            <person name="Hettich R.L."/>
            <person name="Lipton M.S."/>
            <person name="Williams K.H."/>
            <person name="Long P.E."/>
            <person name="Banfield J.F."/>
        </authorList>
    </citation>
    <scope>NUCLEOTIDE SEQUENCE [LARGE SCALE GENOMIC DNA]</scope>
</reference>
<accession>K1YHK7</accession>
<dbReference type="EMBL" id="AMFJ01036153">
    <property type="protein sequence ID" value="EKD24859.1"/>
    <property type="molecule type" value="Genomic_DNA"/>
</dbReference>
<dbReference type="AlphaFoldDB" id="K1YHK7"/>
<protein>
    <submittedName>
        <fullName evidence="1">Uncharacterized protein</fullName>
    </submittedName>
</protein>
<proteinExistence type="predicted"/>
<comment type="caution">
    <text evidence="1">The sequence shown here is derived from an EMBL/GenBank/DDBJ whole genome shotgun (WGS) entry which is preliminary data.</text>
</comment>
<name>K1YHK7_9BACT</name>
<organism evidence="1">
    <name type="scientific">uncultured bacterium</name>
    <name type="common">gcode 4</name>
    <dbReference type="NCBI Taxonomy" id="1234023"/>
    <lineage>
        <taxon>Bacteria</taxon>
        <taxon>environmental samples</taxon>
    </lineage>
</organism>
<evidence type="ECO:0000313" key="1">
    <source>
        <dbReference type="EMBL" id="EKD24859.1"/>
    </source>
</evidence>